<dbReference type="AlphaFoldDB" id="A0A4Y2GFP9"/>
<comment type="caution">
    <text evidence="2">The sequence shown here is derived from an EMBL/GenBank/DDBJ whole genome shotgun (WGS) entry which is preliminary data.</text>
</comment>
<evidence type="ECO:0000313" key="3">
    <source>
        <dbReference type="Proteomes" id="UP000499080"/>
    </source>
</evidence>
<name>A0A4Y2GFP9_ARAVE</name>
<protein>
    <submittedName>
        <fullName evidence="2">Uncharacterized protein</fullName>
    </submittedName>
</protein>
<evidence type="ECO:0000313" key="2">
    <source>
        <dbReference type="EMBL" id="GBM52423.1"/>
    </source>
</evidence>
<reference evidence="2 3" key="1">
    <citation type="journal article" date="2019" name="Sci. Rep.">
        <title>Orb-weaving spider Araneus ventricosus genome elucidates the spidroin gene catalogue.</title>
        <authorList>
            <person name="Kono N."/>
            <person name="Nakamura H."/>
            <person name="Ohtoshi R."/>
            <person name="Moran D.A.P."/>
            <person name="Shinohara A."/>
            <person name="Yoshida Y."/>
            <person name="Fujiwara M."/>
            <person name="Mori M."/>
            <person name="Tomita M."/>
            <person name="Arakawa K."/>
        </authorList>
    </citation>
    <scope>NUCLEOTIDE SEQUENCE [LARGE SCALE GENOMIC DNA]</scope>
</reference>
<dbReference type="Proteomes" id="UP000499080">
    <property type="component" value="Unassembled WGS sequence"/>
</dbReference>
<sequence>MVRKVTTSKVKFEPAQGGTGSLLGRRPPMRADSSWSSFNGRAEPHFHAQVEKNLLFRIQSIQRGNTVTFVAKSWLRDRRGLGSKPDPRVPSRMWAWCTSNLTSRAVRPPVGMVGPLVWCPQPTETPIGFRAHRDGRVLVWCGHFQKRFLPQVRSSSSGQGSKTGSDIKQALCCFKTVR</sequence>
<gene>
    <name evidence="2" type="ORF">AVEN_105026_1</name>
</gene>
<feature type="region of interest" description="Disordered" evidence="1">
    <location>
        <begin position="1"/>
        <end position="35"/>
    </location>
</feature>
<organism evidence="2 3">
    <name type="scientific">Araneus ventricosus</name>
    <name type="common">Orbweaver spider</name>
    <name type="synonym">Epeira ventricosa</name>
    <dbReference type="NCBI Taxonomy" id="182803"/>
    <lineage>
        <taxon>Eukaryota</taxon>
        <taxon>Metazoa</taxon>
        <taxon>Ecdysozoa</taxon>
        <taxon>Arthropoda</taxon>
        <taxon>Chelicerata</taxon>
        <taxon>Arachnida</taxon>
        <taxon>Araneae</taxon>
        <taxon>Araneomorphae</taxon>
        <taxon>Entelegynae</taxon>
        <taxon>Araneoidea</taxon>
        <taxon>Araneidae</taxon>
        <taxon>Araneus</taxon>
    </lineage>
</organism>
<evidence type="ECO:0000256" key="1">
    <source>
        <dbReference type="SAM" id="MobiDB-lite"/>
    </source>
</evidence>
<dbReference type="EMBL" id="BGPR01001377">
    <property type="protein sequence ID" value="GBM52423.1"/>
    <property type="molecule type" value="Genomic_DNA"/>
</dbReference>
<proteinExistence type="predicted"/>
<keyword evidence="3" id="KW-1185">Reference proteome</keyword>
<accession>A0A4Y2GFP9</accession>